<organism evidence="3 4">
    <name type="scientific">Paraconiothyrium brasiliense</name>
    <dbReference type="NCBI Taxonomy" id="300254"/>
    <lineage>
        <taxon>Eukaryota</taxon>
        <taxon>Fungi</taxon>
        <taxon>Dikarya</taxon>
        <taxon>Ascomycota</taxon>
        <taxon>Pezizomycotina</taxon>
        <taxon>Dothideomycetes</taxon>
        <taxon>Pleosporomycetidae</taxon>
        <taxon>Pleosporales</taxon>
        <taxon>Massarineae</taxon>
        <taxon>Didymosphaeriaceae</taxon>
        <taxon>Paraconiothyrium</taxon>
    </lineage>
</organism>
<gene>
    <name evidence="3" type="ORF">SLS60_008357</name>
</gene>
<dbReference type="PANTHER" id="PTHR33365">
    <property type="entry name" value="YALI0B05434P"/>
    <property type="match status" value="1"/>
</dbReference>
<comment type="caution">
    <text evidence="3">The sequence shown here is derived from an EMBL/GenBank/DDBJ whole genome shotgun (WGS) entry which is preliminary data.</text>
</comment>
<comment type="similarity">
    <text evidence="2">Belongs to the ustYa family.</text>
</comment>
<evidence type="ECO:0000313" key="3">
    <source>
        <dbReference type="EMBL" id="KAL1597870.1"/>
    </source>
</evidence>
<keyword evidence="4" id="KW-1185">Reference proteome</keyword>
<dbReference type="Pfam" id="PF11807">
    <property type="entry name" value="UstYa"/>
    <property type="match status" value="1"/>
</dbReference>
<dbReference type="EMBL" id="JAKJXO020000012">
    <property type="protein sequence ID" value="KAL1597870.1"/>
    <property type="molecule type" value="Genomic_DNA"/>
</dbReference>
<sequence length="107" mass="12070">MFSIDEATLRHIGKDPVVAVKEGGGYLAAIEASHQLHCVNLLRMYTHFDYYADIEPAFSDPPDIVRTHIDHCLEMLRQVLECNADPGIVTFSWVDGHEGPMPDFNTR</sequence>
<evidence type="ECO:0000256" key="1">
    <source>
        <dbReference type="ARBA" id="ARBA00004685"/>
    </source>
</evidence>
<dbReference type="Proteomes" id="UP001521785">
    <property type="component" value="Unassembled WGS sequence"/>
</dbReference>
<evidence type="ECO:0000256" key="2">
    <source>
        <dbReference type="ARBA" id="ARBA00035112"/>
    </source>
</evidence>
<comment type="pathway">
    <text evidence="1">Mycotoxin biosynthesis.</text>
</comment>
<protein>
    <submittedName>
        <fullName evidence="3">Uncharacterized protein</fullName>
    </submittedName>
</protein>
<name>A0ABR3R0D8_9PLEO</name>
<dbReference type="PANTHER" id="PTHR33365:SF4">
    <property type="entry name" value="CYCLOCHLOROTINE BIOSYNTHESIS PROTEIN O"/>
    <property type="match status" value="1"/>
</dbReference>
<dbReference type="InterPro" id="IPR021765">
    <property type="entry name" value="UstYa-like"/>
</dbReference>
<reference evidence="3 4" key="1">
    <citation type="submission" date="2024-02" db="EMBL/GenBank/DDBJ databases">
        <title>De novo assembly and annotation of 12 fungi associated with fruit tree decline syndrome in Ontario, Canada.</title>
        <authorList>
            <person name="Sulman M."/>
            <person name="Ellouze W."/>
            <person name="Ilyukhin E."/>
        </authorList>
    </citation>
    <scope>NUCLEOTIDE SEQUENCE [LARGE SCALE GENOMIC DNA]</scope>
    <source>
        <strain evidence="3 4">M42-189</strain>
    </source>
</reference>
<proteinExistence type="inferred from homology"/>
<evidence type="ECO:0000313" key="4">
    <source>
        <dbReference type="Proteomes" id="UP001521785"/>
    </source>
</evidence>
<accession>A0ABR3R0D8</accession>